<feature type="compositionally biased region" description="Polar residues" evidence="1">
    <location>
        <begin position="1"/>
        <end position="15"/>
    </location>
</feature>
<evidence type="ECO:0000259" key="3">
    <source>
        <dbReference type="SMART" id="SM00530"/>
    </source>
</evidence>
<organism evidence="4 5">
    <name type="scientific">Novosphingobium pituita</name>
    <dbReference type="NCBI Taxonomy" id="3056842"/>
    <lineage>
        <taxon>Bacteria</taxon>
        <taxon>Pseudomonadati</taxon>
        <taxon>Pseudomonadota</taxon>
        <taxon>Alphaproteobacteria</taxon>
        <taxon>Sphingomonadales</taxon>
        <taxon>Sphingomonadaceae</taxon>
        <taxon>Novosphingobium</taxon>
    </lineage>
</organism>
<dbReference type="InterPro" id="IPR050400">
    <property type="entry name" value="Bact_Cytoskel_RodZ"/>
</dbReference>
<dbReference type="SUPFAM" id="SSF47413">
    <property type="entry name" value="lambda repressor-like DNA-binding domains"/>
    <property type="match status" value="1"/>
</dbReference>
<dbReference type="EMBL" id="BTFW01000001">
    <property type="protein sequence ID" value="GMM61371.1"/>
    <property type="molecule type" value="Genomic_DNA"/>
</dbReference>
<feature type="region of interest" description="Disordered" evidence="1">
    <location>
        <begin position="303"/>
        <end position="345"/>
    </location>
</feature>
<accession>A0ABQ6P813</accession>
<evidence type="ECO:0000256" key="1">
    <source>
        <dbReference type="SAM" id="MobiDB-lite"/>
    </source>
</evidence>
<dbReference type="Gene3D" id="1.10.260.40">
    <property type="entry name" value="lambda repressor-like DNA-binding domains"/>
    <property type="match status" value="1"/>
</dbReference>
<dbReference type="CDD" id="cd00093">
    <property type="entry name" value="HTH_XRE"/>
    <property type="match status" value="1"/>
</dbReference>
<comment type="caution">
    <text evidence="4">The sequence shown here is derived from an EMBL/GenBank/DDBJ whole genome shotgun (WGS) entry which is preliminary data.</text>
</comment>
<dbReference type="SMART" id="SM00530">
    <property type="entry name" value="HTH_XRE"/>
    <property type="match status" value="1"/>
</dbReference>
<feature type="transmembrane region" description="Helical" evidence="2">
    <location>
        <begin position="134"/>
        <end position="154"/>
    </location>
</feature>
<protein>
    <recommendedName>
        <fullName evidence="3">HTH cro/C1-type domain-containing protein</fullName>
    </recommendedName>
</protein>
<dbReference type="Pfam" id="PF13464">
    <property type="entry name" value="RodZ_C"/>
    <property type="match status" value="1"/>
</dbReference>
<feature type="region of interest" description="Disordered" evidence="1">
    <location>
        <begin position="1"/>
        <end position="29"/>
    </location>
</feature>
<evidence type="ECO:0000313" key="5">
    <source>
        <dbReference type="Proteomes" id="UP001187221"/>
    </source>
</evidence>
<feature type="compositionally biased region" description="Low complexity" evidence="1">
    <location>
        <begin position="321"/>
        <end position="345"/>
    </location>
</feature>
<dbReference type="RefSeq" id="WP_317975059.1">
    <property type="nucleotide sequence ID" value="NZ_BTFW01000001.1"/>
</dbReference>
<dbReference type="InterPro" id="IPR025194">
    <property type="entry name" value="RodZ-like_C"/>
</dbReference>
<feature type="domain" description="HTH cro/C1-type" evidence="3">
    <location>
        <begin position="38"/>
        <end position="94"/>
    </location>
</feature>
<keyword evidence="2" id="KW-0812">Transmembrane</keyword>
<keyword evidence="2" id="KW-0472">Membrane</keyword>
<name>A0ABQ6P813_9SPHN</name>
<evidence type="ECO:0000256" key="2">
    <source>
        <dbReference type="SAM" id="Phobius"/>
    </source>
</evidence>
<dbReference type="InterPro" id="IPR010982">
    <property type="entry name" value="Lambda_DNA-bd_dom_sf"/>
</dbReference>
<proteinExistence type="predicted"/>
<keyword evidence="2" id="KW-1133">Transmembrane helix</keyword>
<dbReference type="Proteomes" id="UP001187221">
    <property type="component" value="Unassembled WGS sequence"/>
</dbReference>
<keyword evidence="5" id="KW-1185">Reference proteome</keyword>
<gene>
    <name evidence="4" type="ORF">NUTIK01_21480</name>
</gene>
<reference evidence="4 5" key="1">
    <citation type="submission" date="2023-06" db="EMBL/GenBank/DDBJ databases">
        <title>Draft genome sequence of Novosphingobium sp. strain IK01.</title>
        <authorList>
            <person name="Hatamoto M."/>
            <person name="Ikarashi T."/>
            <person name="Yamaguchi T."/>
        </authorList>
    </citation>
    <scope>NUCLEOTIDE SEQUENCE [LARGE SCALE GENOMIC DNA]</scope>
    <source>
        <strain evidence="4 5">IK01</strain>
    </source>
</reference>
<evidence type="ECO:0000313" key="4">
    <source>
        <dbReference type="EMBL" id="GMM61371.1"/>
    </source>
</evidence>
<dbReference type="PANTHER" id="PTHR34475">
    <property type="match status" value="1"/>
</dbReference>
<dbReference type="Pfam" id="PF13413">
    <property type="entry name" value="HTH_25"/>
    <property type="match status" value="1"/>
</dbReference>
<dbReference type="InterPro" id="IPR001387">
    <property type="entry name" value="Cro/C1-type_HTH"/>
</dbReference>
<sequence length="345" mass="35106">MSDSNGNDFHSTSPDTGRDSAGPAGAGALAGKMRAGASLRAAREAQGLSVKDIAARTRITARHVEALEAGDYGTLPGRPYALGFARSYAKAVGLDEIAMAETVRAELGARGPAPEPRVIHQFEAGDPAKTPTRLVSWLAGLLVVAVIGLGLVFWRSYYWPSAELPALVSPEEPKPAVAASQPAAAPTAAPAPAPVPGGPVVFTALQDRIWVKFYDGAGKQLVQKLLAKGETWTVPADAVDPKLWTGRPDALGITIGGQAVPRIADKQGIVKDVPVSAAALLARPAPGGAPAPASSAPAAAPVAMANTPARAPRLHRLSHRAAPAPVAQQAGQTDGAAAPAAAPVQ</sequence>
<dbReference type="PANTHER" id="PTHR34475:SF1">
    <property type="entry name" value="CYTOSKELETON PROTEIN RODZ"/>
    <property type="match status" value="1"/>
</dbReference>